<feature type="compositionally biased region" description="Acidic residues" evidence="1">
    <location>
        <begin position="250"/>
        <end position="260"/>
    </location>
</feature>
<keyword evidence="2" id="KW-0472">Membrane</keyword>
<evidence type="ECO:0000313" key="4">
    <source>
        <dbReference type="Proteomes" id="UP000675940"/>
    </source>
</evidence>
<gene>
    <name evidence="3" type="ORF">J5474_17115</name>
</gene>
<name>A0A940MQY0_9RHOB</name>
<comment type="caution">
    <text evidence="3">The sequence shown here is derived from an EMBL/GenBank/DDBJ whole genome shotgun (WGS) entry which is preliminary data.</text>
</comment>
<evidence type="ECO:0000256" key="2">
    <source>
        <dbReference type="SAM" id="Phobius"/>
    </source>
</evidence>
<keyword evidence="4" id="KW-1185">Reference proteome</keyword>
<feature type="region of interest" description="Disordered" evidence="1">
    <location>
        <begin position="239"/>
        <end position="273"/>
    </location>
</feature>
<sequence>MDNKAVLYGVGGVLVGLLGGAAIGGAVSSGKMEKAIGRTLAPAQEAQATATSDTQAALAGIGEKLAALEAAVTGAKVDPETLGAQIGEQTQGVSDAISGKLDDMQGALGQRIDAAAKAQTEAMQTAMADLSGSLTQSAQIAASAVAAADGGESGMRVASEAMELSDALGVGQTVVFAGGDLRVFVSRLDKAGGSARLMIDGDMVDIGTGGTTRVSLNEAECSVAVMALTPEGVTLGSDCAGSGAQTADSAEAEAEPEEAMDQGTDQGAGQGADQGAFDAENAVKAGGTLRFADGKLRAYVVSVDESAGAAKVAINGFSQTRLSVGESVEVAVDEATCSVTLTGVQGRAASLDGSCE</sequence>
<evidence type="ECO:0000313" key="3">
    <source>
        <dbReference type="EMBL" id="MBP0484200.1"/>
    </source>
</evidence>
<keyword evidence="2" id="KW-0812">Transmembrane</keyword>
<accession>A0A940MQY0</accession>
<evidence type="ECO:0000256" key="1">
    <source>
        <dbReference type="SAM" id="MobiDB-lite"/>
    </source>
</evidence>
<proteinExistence type="predicted"/>
<dbReference type="RefSeq" id="WP_209362320.1">
    <property type="nucleotide sequence ID" value="NZ_JAGISH010000010.1"/>
</dbReference>
<dbReference type="Proteomes" id="UP000675940">
    <property type="component" value="Unassembled WGS sequence"/>
</dbReference>
<organism evidence="3 4">
    <name type="scientific">Sagittula salina</name>
    <dbReference type="NCBI Taxonomy" id="2820268"/>
    <lineage>
        <taxon>Bacteria</taxon>
        <taxon>Pseudomonadati</taxon>
        <taxon>Pseudomonadota</taxon>
        <taxon>Alphaproteobacteria</taxon>
        <taxon>Rhodobacterales</taxon>
        <taxon>Roseobacteraceae</taxon>
        <taxon>Sagittula</taxon>
    </lineage>
</organism>
<protein>
    <submittedName>
        <fullName evidence="3">Uncharacterized protein</fullName>
    </submittedName>
</protein>
<dbReference type="EMBL" id="JAGISH010000010">
    <property type="protein sequence ID" value="MBP0484200.1"/>
    <property type="molecule type" value="Genomic_DNA"/>
</dbReference>
<dbReference type="AlphaFoldDB" id="A0A940MQY0"/>
<feature type="transmembrane region" description="Helical" evidence="2">
    <location>
        <begin position="6"/>
        <end position="28"/>
    </location>
</feature>
<reference evidence="3" key="1">
    <citation type="submission" date="2021-03" db="EMBL/GenBank/DDBJ databases">
        <title>Sagittula salina sp. nov. strain M10.9X isolated from the marine waste.</title>
        <authorList>
            <person name="Satari L."/>
            <person name="Molina-Menor E."/>
            <person name="Vidal-Verdu A."/>
            <person name="Pascual J."/>
            <person name="Pereto J."/>
            <person name="Porcar M."/>
        </authorList>
    </citation>
    <scope>NUCLEOTIDE SEQUENCE</scope>
    <source>
        <strain evidence="3">M10.9X</strain>
    </source>
</reference>
<keyword evidence="2" id="KW-1133">Transmembrane helix</keyword>